<dbReference type="PANTHER" id="PTHR21472:SF15">
    <property type="entry name" value="ENDONUCLEASE DOMAIN-CONTAINING 1 PROTEIN-RELATED"/>
    <property type="match status" value="1"/>
</dbReference>
<feature type="domain" description="ENPP1-3/EXOG-like endonuclease/phosphodiesterase" evidence="2">
    <location>
        <begin position="64"/>
        <end position="282"/>
    </location>
</feature>
<dbReference type="PANTHER" id="PTHR21472">
    <property type="entry name" value="ENDONUCLEASE DOMAIN-CONTAINING 1 PROTEIN ENDOD1"/>
    <property type="match status" value="1"/>
</dbReference>
<evidence type="ECO:0000313" key="5">
    <source>
        <dbReference type="Proteomes" id="UP001205998"/>
    </source>
</evidence>
<dbReference type="InterPro" id="IPR001604">
    <property type="entry name" value="Endo_G_ENPP1-like_dom"/>
</dbReference>
<reference evidence="4" key="1">
    <citation type="submission" date="2018-07" db="EMBL/GenBank/DDBJ databases">
        <title>Comparative genomics of catfishes provides insights into carnivory and benthic adaptation.</title>
        <authorList>
            <person name="Zhang Y."/>
            <person name="Wang D."/>
            <person name="Peng Z."/>
            <person name="Zheng S."/>
            <person name="Shao F."/>
            <person name="Tao W."/>
        </authorList>
    </citation>
    <scope>NUCLEOTIDE SEQUENCE</scope>
    <source>
        <strain evidence="4">Chongqing</strain>
    </source>
</reference>
<keyword evidence="4" id="KW-0378">Hydrolase</keyword>
<keyword evidence="4" id="KW-0540">Nuclease</keyword>
<dbReference type="Proteomes" id="UP001205998">
    <property type="component" value="Unassembled WGS sequence"/>
</dbReference>
<evidence type="ECO:0000259" key="3">
    <source>
        <dbReference type="SMART" id="SM00892"/>
    </source>
</evidence>
<dbReference type="InterPro" id="IPR044925">
    <property type="entry name" value="His-Me_finger_sf"/>
</dbReference>
<dbReference type="GO" id="GO:0016787">
    <property type="term" value="F:hydrolase activity"/>
    <property type="evidence" value="ECO:0007669"/>
    <property type="project" value="InterPro"/>
</dbReference>
<dbReference type="InterPro" id="IPR039015">
    <property type="entry name" value="ENDOD1"/>
</dbReference>
<name>A0AAD5ABP8_SILAS</name>
<dbReference type="AlphaFoldDB" id="A0AAD5ABP8"/>
<gene>
    <name evidence="4" type="ORF">C0J50_4152</name>
</gene>
<dbReference type="GO" id="GO:0003676">
    <property type="term" value="F:nucleic acid binding"/>
    <property type="evidence" value="ECO:0007669"/>
    <property type="project" value="InterPro"/>
</dbReference>
<dbReference type="GO" id="GO:0004519">
    <property type="term" value="F:endonuclease activity"/>
    <property type="evidence" value="ECO:0007669"/>
    <property type="project" value="UniProtKB-KW"/>
</dbReference>
<feature type="domain" description="DNA/RNA non-specific endonuclease/pyrophosphatase/phosphodiesterase" evidence="3">
    <location>
        <begin position="63"/>
        <end position="266"/>
    </location>
</feature>
<sequence length="288" mass="33949">MKILALVLLLSALSSLTHMEVVERFRRSRCSKFFIKSPGQNHVITPTVLKGNQYKRICQRWENEYRFATLYDTKNRIPVYSAYKYIGERKTVRNKDWKNEPQLESRSYTADMKEITDAEMDEYYNQAVNRDYIEYTRGHVFPCGYAADQDQADSTFTFTNIAPQTEHSNSEWAKKVEEKMKNDIKTKCRPNVDKTNVVTGVIPGENWISIKRKKEIEKNGINIPKYFWTAYCCINGKNEHISKAYLFLINEQNNKTFELTEMSVDRMNHHLKNFYKQDFTIFGDLCLT</sequence>
<protein>
    <submittedName>
        <fullName evidence="4">Endonuclease domain-containing 1 protein-like</fullName>
    </submittedName>
</protein>
<proteinExistence type="predicted"/>
<accession>A0AAD5ABP8</accession>
<evidence type="ECO:0000259" key="2">
    <source>
        <dbReference type="SMART" id="SM00477"/>
    </source>
</evidence>
<comment type="caution">
    <text evidence="4">The sequence shown here is derived from an EMBL/GenBank/DDBJ whole genome shotgun (WGS) entry which is preliminary data.</text>
</comment>
<dbReference type="GO" id="GO:0046872">
    <property type="term" value="F:metal ion binding"/>
    <property type="evidence" value="ECO:0007669"/>
    <property type="project" value="InterPro"/>
</dbReference>
<keyword evidence="5" id="KW-1185">Reference proteome</keyword>
<dbReference type="InterPro" id="IPR044929">
    <property type="entry name" value="DNA/RNA_non-sp_Endonuclease_sf"/>
</dbReference>
<dbReference type="EMBL" id="MU562415">
    <property type="protein sequence ID" value="KAI5613748.1"/>
    <property type="molecule type" value="Genomic_DNA"/>
</dbReference>
<organism evidence="4 5">
    <name type="scientific">Silurus asotus</name>
    <name type="common">Amur catfish</name>
    <name type="synonym">Parasilurus asotus</name>
    <dbReference type="NCBI Taxonomy" id="30991"/>
    <lineage>
        <taxon>Eukaryota</taxon>
        <taxon>Metazoa</taxon>
        <taxon>Chordata</taxon>
        <taxon>Craniata</taxon>
        <taxon>Vertebrata</taxon>
        <taxon>Euteleostomi</taxon>
        <taxon>Actinopterygii</taxon>
        <taxon>Neopterygii</taxon>
        <taxon>Teleostei</taxon>
        <taxon>Ostariophysi</taxon>
        <taxon>Siluriformes</taxon>
        <taxon>Siluridae</taxon>
        <taxon>Silurus</taxon>
    </lineage>
</organism>
<evidence type="ECO:0000256" key="1">
    <source>
        <dbReference type="SAM" id="SignalP"/>
    </source>
</evidence>
<dbReference type="SMART" id="SM00477">
    <property type="entry name" value="NUC"/>
    <property type="match status" value="1"/>
</dbReference>
<feature type="chain" id="PRO_5041982205" evidence="1">
    <location>
        <begin position="20"/>
        <end position="288"/>
    </location>
</feature>
<feature type="signal peptide" evidence="1">
    <location>
        <begin position="1"/>
        <end position="19"/>
    </location>
</feature>
<evidence type="ECO:0000313" key="4">
    <source>
        <dbReference type="EMBL" id="KAI5613748.1"/>
    </source>
</evidence>
<dbReference type="Gene3D" id="3.40.570.10">
    <property type="entry name" value="Extracellular Endonuclease, subunit A"/>
    <property type="match status" value="1"/>
</dbReference>
<keyword evidence="4" id="KW-0255">Endonuclease</keyword>
<dbReference type="InterPro" id="IPR020821">
    <property type="entry name" value="ENPP1-3/EXOG-like_nuc-like"/>
</dbReference>
<dbReference type="SMART" id="SM00892">
    <property type="entry name" value="Endonuclease_NS"/>
    <property type="match status" value="1"/>
</dbReference>
<dbReference type="SUPFAM" id="SSF54060">
    <property type="entry name" value="His-Me finger endonucleases"/>
    <property type="match status" value="1"/>
</dbReference>
<keyword evidence="1" id="KW-0732">Signal</keyword>
<dbReference type="Pfam" id="PF01223">
    <property type="entry name" value="Endonuclease_NS"/>
    <property type="match status" value="1"/>
</dbReference>